<proteinExistence type="predicted"/>
<dbReference type="Proteomes" id="UP000026962">
    <property type="component" value="Chromosome 7"/>
</dbReference>
<dbReference type="EnsemblPlants" id="OPUNC07G09330.1">
    <property type="protein sequence ID" value="OPUNC07G09330.1"/>
    <property type="gene ID" value="OPUNC07G09330"/>
</dbReference>
<evidence type="ECO:0000313" key="4">
    <source>
        <dbReference type="Proteomes" id="UP000026962"/>
    </source>
</evidence>
<dbReference type="PANTHER" id="PTHR32141">
    <property type="match status" value="1"/>
</dbReference>
<protein>
    <submittedName>
        <fullName evidence="3">Uncharacterized protein</fullName>
    </submittedName>
</protein>
<dbReference type="HOGENOM" id="CLU_023151_0_2_1"/>
<feature type="domain" description="FBD" evidence="1">
    <location>
        <begin position="197"/>
        <end position="239"/>
    </location>
</feature>
<name>A0A0E0LJB3_ORYPU</name>
<sequence>MGEAGRSPKRRRLLAPDIRDAVAGAEVEDEEGGVDYFSNLPNAIIGDIVAHLPTKDAGSTQVLASAAGATSGEHNQLRELIIEDAPLLEKSVNLAVRNNLHVSIISAPKLETVGCLCRESYEPSGSTLTFGNTVIKGVRNESLMEVASNMKILAVYVYQLNVDNVVDLMRCFPCLEKLYFKSCEWDLKIQWHRKYHSLIKSLDIRLKTVVLEHYRGIWSQVHFAQFFILNARSLESMKFMSNIGCFSWTKGLQEVLISILPLMDVTIKMQILNMSNILSFTDLFECRC</sequence>
<evidence type="ECO:0000313" key="3">
    <source>
        <dbReference type="EnsemblPlants" id="OPUNC07G09330.1"/>
    </source>
</evidence>
<dbReference type="eggNOG" id="ENOG502RRNZ">
    <property type="taxonomic scope" value="Eukaryota"/>
</dbReference>
<dbReference type="Gramene" id="OPUNC07G09330.1">
    <property type="protein sequence ID" value="OPUNC07G09330.1"/>
    <property type="gene ID" value="OPUNC07G09330"/>
</dbReference>
<dbReference type="InterPro" id="IPR055411">
    <property type="entry name" value="LRR_FXL15/At3g58940/PEG3-like"/>
</dbReference>
<dbReference type="AlphaFoldDB" id="A0A0E0LJB3"/>
<evidence type="ECO:0000259" key="1">
    <source>
        <dbReference type="Pfam" id="PF08387"/>
    </source>
</evidence>
<dbReference type="STRING" id="4537.A0A0E0LJB3"/>
<reference evidence="3" key="2">
    <citation type="submission" date="2018-05" db="EMBL/GenBank/DDBJ databases">
        <title>OpunRS2 (Oryza punctata Reference Sequence Version 2).</title>
        <authorList>
            <person name="Zhang J."/>
            <person name="Kudrna D."/>
            <person name="Lee S."/>
            <person name="Talag J."/>
            <person name="Welchert J."/>
            <person name="Wing R.A."/>
        </authorList>
    </citation>
    <scope>NUCLEOTIDE SEQUENCE [LARGE SCALE GENOMIC DNA]</scope>
</reference>
<evidence type="ECO:0000259" key="2">
    <source>
        <dbReference type="Pfam" id="PF24758"/>
    </source>
</evidence>
<organism evidence="3">
    <name type="scientific">Oryza punctata</name>
    <name type="common">Red rice</name>
    <dbReference type="NCBI Taxonomy" id="4537"/>
    <lineage>
        <taxon>Eukaryota</taxon>
        <taxon>Viridiplantae</taxon>
        <taxon>Streptophyta</taxon>
        <taxon>Embryophyta</taxon>
        <taxon>Tracheophyta</taxon>
        <taxon>Spermatophyta</taxon>
        <taxon>Magnoliopsida</taxon>
        <taxon>Liliopsida</taxon>
        <taxon>Poales</taxon>
        <taxon>Poaceae</taxon>
        <taxon>BOP clade</taxon>
        <taxon>Oryzoideae</taxon>
        <taxon>Oryzeae</taxon>
        <taxon>Oryzinae</taxon>
        <taxon>Oryza</taxon>
    </lineage>
</organism>
<dbReference type="Pfam" id="PF08387">
    <property type="entry name" value="FBD"/>
    <property type="match status" value="1"/>
</dbReference>
<dbReference type="Pfam" id="PF24758">
    <property type="entry name" value="LRR_At5g56370"/>
    <property type="match status" value="1"/>
</dbReference>
<dbReference type="InterPro" id="IPR055302">
    <property type="entry name" value="F-box_dom-containing"/>
</dbReference>
<reference evidence="3" key="1">
    <citation type="submission" date="2015-04" db="UniProtKB">
        <authorList>
            <consortium name="EnsemblPlants"/>
        </authorList>
    </citation>
    <scope>IDENTIFICATION</scope>
</reference>
<keyword evidence="4" id="KW-1185">Reference proteome</keyword>
<feature type="domain" description="F-box/LRR-repeat protein 15/At3g58940/PEG3-like LRR" evidence="2">
    <location>
        <begin position="75"/>
        <end position="179"/>
    </location>
</feature>
<dbReference type="InterPro" id="IPR006566">
    <property type="entry name" value="FBD"/>
</dbReference>
<accession>A0A0E0LJB3</accession>
<dbReference type="PANTHER" id="PTHR32141:SF144">
    <property type="entry name" value="OS07G0277500 PROTEIN"/>
    <property type="match status" value="1"/>
</dbReference>